<dbReference type="RefSeq" id="XP_022287147.1">
    <property type="nucleotide sequence ID" value="XM_022431439.1"/>
</dbReference>
<evidence type="ECO:0000313" key="3">
    <source>
        <dbReference type="Proteomes" id="UP000694844"/>
    </source>
</evidence>
<protein>
    <submittedName>
        <fullName evidence="4">Uncharacterized protein LOC111099924</fullName>
    </submittedName>
</protein>
<evidence type="ECO:0000256" key="2">
    <source>
        <dbReference type="SAM" id="MobiDB-lite"/>
    </source>
</evidence>
<evidence type="ECO:0000256" key="1">
    <source>
        <dbReference type="SAM" id="Coils"/>
    </source>
</evidence>
<keyword evidence="1" id="KW-0175">Coiled coil</keyword>
<dbReference type="Proteomes" id="UP000694844">
    <property type="component" value="Chromosome 6"/>
</dbReference>
<proteinExistence type="predicted"/>
<accession>A0A8B8A6Q4</accession>
<gene>
    <name evidence="4" type="primary">LOC111099924</name>
</gene>
<feature type="region of interest" description="Disordered" evidence="2">
    <location>
        <begin position="97"/>
        <end position="116"/>
    </location>
</feature>
<dbReference type="GeneID" id="111099924"/>
<dbReference type="AlphaFoldDB" id="A0A8B8A6Q4"/>
<keyword evidence="3" id="KW-1185">Reference proteome</keyword>
<dbReference type="KEGG" id="cvn:111099924"/>
<reference evidence="4" key="1">
    <citation type="submission" date="2025-08" db="UniProtKB">
        <authorList>
            <consortium name="RefSeq"/>
        </authorList>
    </citation>
    <scope>IDENTIFICATION</scope>
    <source>
        <tissue evidence="4">Whole sample</tissue>
    </source>
</reference>
<evidence type="ECO:0000313" key="4">
    <source>
        <dbReference type="RefSeq" id="XP_022287147.1"/>
    </source>
</evidence>
<feature type="coiled-coil region" evidence="1">
    <location>
        <begin position="242"/>
        <end position="291"/>
    </location>
</feature>
<sequence length="299" mass="33929">MMILGTFVILISCVLEYTYVNGFYIREPGFSSFYEEPLRSASLTRSRLGLGRSFASFAPRSHHSDRRLGIRTGLGLSGLSSRVFSNSVYDRQSPSALYDTQVGNNGGTSKEVLGHSTRVRAPSHSTVRVSNLHRLHQASLLESPRQHQRVSTSKEVLGHVSTVRQPSRSFRQPSLIRRVHEPRYVMATVSASTKVHSGKTSKEVIGHSTNSASHLRLAGHTRVLQGELQPQPVDVDKVFGLLKKQQDLRKKQQDELQKHQYELQKQKHELLKKQQKELEKQQEQLLKQKYTSKELLGLW</sequence>
<organism evidence="3 4">
    <name type="scientific">Crassostrea virginica</name>
    <name type="common">Eastern oyster</name>
    <dbReference type="NCBI Taxonomy" id="6565"/>
    <lineage>
        <taxon>Eukaryota</taxon>
        <taxon>Metazoa</taxon>
        <taxon>Spiralia</taxon>
        <taxon>Lophotrochozoa</taxon>
        <taxon>Mollusca</taxon>
        <taxon>Bivalvia</taxon>
        <taxon>Autobranchia</taxon>
        <taxon>Pteriomorphia</taxon>
        <taxon>Ostreida</taxon>
        <taxon>Ostreoidea</taxon>
        <taxon>Ostreidae</taxon>
        <taxon>Crassostrea</taxon>
    </lineage>
</organism>
<name>A0A8B8A6Q4_CRAVI</name>